<evidence type="ECO:0000313" key="7">
    <source>
        <dbReference type="EMBL" id="KAJ9559338.1"/>
    </source>
</evidence>
<proteinExistence type="inferred from homology"/>
<name>A0AA38TLS1_9ASTR</name>
<sequence>MASPSTDLHFILVPLMAQGHMIPMIDIARLLAERGATVTIITTPVNANRYRSVIDRAIEANLKIQVLELQLELAKVGLPEGCECFDLLPSAALKHNLFEAIAMLEESAENVIRGLIPPANCIISDSGFPWTTDVATRLGIPRLVFYGPGCFAFLCIHMVANSDILDRVESDLDYFVLPGLPDRIEITRAQASGWGRGDEKSKERFERMEKAGKAAYGIVVNSFEELEDKYVEEFAKAKGKKVWCIGPVSLCNKSFLDIAERGEKGAINERDCLKWLDSRESGSVVYVCLGSLTHSSMEQSIEVAMGLELSNVPFIWFTRDKEGELEKWVSKEGYEERIKDRGLIVRGWAPQILILSHRAVGGFITHCGWNSTLEGISAGIPMVTWPHFAEQFLNERFIVDVLKIGVRIGTEVPVSFGVQEKNEVTVKMEDVKKAVEDLMNDKEESKERRRRAKKLGEMAKRAMENGGSSQLNMTLMIQDVIEKLANKTILVQEIV</sequence>
<reference evidence="7" key="1">
    <citation type="submission" date="2023-03" db="EMBL/GenBank/DDBJ databases">
        <title>Chromosome-scale reference genome and RAD-based genetic map of yellow starthistle (Centaurea solstitialis) reveal putative structural variation and QTLs associated with invader traits.</title>
        <authorList>
            <person name="Reatini B."/>
            <person name="Cang F.A."/>
            <person name="Jiang Q."/>
            <person name="Mckibben M.T.W."/>
            <person name="Barker M.S."/>
            <person name="Rieseberg L.H."/>
            <person name="Dlugosch K.M."/>
        </authorList>
    </citation>
    <scope>NUCLEOTIDE SEQUENCE</scope>
    <source>
        <strain evidence="7">CAN-66</strain>
        <tissue evidence="7">Leaf</tissue>
    </source>
</reference>
<comment type="caution">
    <text evidence="7">The sequence shown here is derived from an EMBL/GenBank/DDBJ whole genome shotgun (WGS) entry which is preliminary data.</text>
</comment>
<dbReference type="SUPFAM" id="SSF53756">
    <property type="entry name" value="UDP-Glycosyltransferase/glycogen phosphorylase"/>
    <property type="match status" value="1"/>
</dbReference>
<dbReference type="FunFam" id="3.40.50.2000:FF:000071">
    <property type="entry name" value="Glycosyltransferase"/>
    <property type="match status" value="1"/>
</dbReference>
<accession>A0AA38TLS1</accession>
<evidence type="ECO:0000256" key="3">
    <source>
        <dbReference type="ARBA" id="ARBA00022679"/>
    </source>
</evidence>
<evidence type="ECO:0000313" key="8">
    <source>
        <dbReference type="Proteomes" id="UP001172457"/>
    </source>
</evidence>
<dbReference type="Pfam" id="PF00201">
    <property type="entry name" value="UDPGT"/>
    <property type="match status" value="1"/>
</dbReference>
<organism evidence="7 8">
    <name type="scientific">Centaurea solstitialis</name>
    <name type="common">yellow star-thistle</name>
    <dbReference type="NCBI Taxonomy" id="347529"/>
    <lineage>
        <taxon>Eukaryota</taxon>
        <taxon>Viridiplantae</taxon>
        <taxon>Streptophyta</taxon>
        <taxon>Embryophyta</taxon>
        <taxon>Tracheophyta</taxon>
        <taxon>Spermatophyta</taxon>
        <taxon>Magnoliopsida</taxon>
        <taxon>eudicotyledons</taxon>
        <taxon>Gunneridae</taxon>
        <taxon>Pentapetalae</taxon>
        <taxon>asterids</taxon>
        <taxon>campanulids</taxon>
        <taxon>Asterales</taxon>
        <taxon>Asteraceae</taxon>
        <taxon>Carduoideae</taxon>
        <taxon>Cardueae</taxon>
        <taxon>Centaureinae</taxon>
        <taxon>Centaurea</taxon>
    </lineage>
</organism>
<dbReference type="GO" id="GO:0035251">
    <property type="term" value="F:UDP-glucosyltransferase activity"/>
    <property type="evidence" value="ECO:0007669"/>
    <property type="project" value="TreeGrafter"/>
</dbReference>
<comment type="similarity">
    <text evidence="1 4">Belongs to the UDP-glycosyltransferase family.</text>
</comment>
<evidence type="ECO:0000256" key="2">
    <source>
        <dbReference type="ARBA" id="ARBA00022676"/>
    </source>
</evidence>
<keyword evidence="3 4" id="KW-0808">Transferase</keyword>
<evidence type="ECO:0000256" key="1">
    <source>
        <dbReference type="ARBA" id="ARBA00009995"/>
    </source>
</evidence>
<dbReference type="CDD" id="cd03784">
    <property type="entry name" value="GT1_Gtf-like"/>
    <property type="match status" value="1"/>
</dbReference>
<dbReference type="FunFam" id="3.40.50.2000:FF:000047">
    <property type="entry name" value="Glycosyltransferase"/>
    <property type="match status" value="1"/>
</dbReference>
<dbReference type="PANTHER" id="PTHR48047:SF232">
    <property type="entry name" value="GLYCOSYLTRANSFERASE"/>
    <property type="match status" value="1"/>
</dbReference>
<dbReference type="Gene3D" id="3.40.50.2000">
    <property type="entry name" value="Glycogen Phosphorylase B"/>
    <property type="match status" value="2"/>
</dbReference>
<dbReference type="InterPro" id="IPR035595">
    <property type="entry name" value="UDP_glycos_trans_CS"/>
</dbReference>
<dbReference type="EC" id="2.4.1.-" evidence="5"/>
<keyword evidence="2 4" id="KW-0328">Glycosyltransferase</keyword>
<feature type="coiled-coil region" evidence="6">
    <location>
        <begin position="421"/>
        <end position="455"/>
    </location>
</feature>
<evidence type="ECO:0000256" key="6">
    <source>
        <dbReference type="SAM" id="Coils"/>
    </source>
</evidence>
<gene>
    <name evidence="7" type="ORF">OSB04_013952</name>
</gene>
<keyword evidence="8" id="KW-1185">Reference proteome</keyword>
<evidence type="ECO:0000256" key="4">
    <source>
        <dbReference type="RuleBase" id="RU003718"/>
    </source>
</evidence>
<dbReference type="PANTHER" id="PTHR48047">
    <property type="entry name" value="GLYCOSYLTRANSFERASE"/>
    <property type="match status" value="1"/>
</dbReference>
<evidence type="ECO:0000256" key="5">
    <source>
        <dbReference type="RuleBase" id="RU362057"/>
    </source>
</evidence>
<keyword evidence="6" id="KW-0175">Coiled coil</keyword>
<protein>
    <recommendedName>
        <fullName evidence="5">Glycosyltransferase</fullName>
        <ecNumber evidence="5">2.4.1.-</ecNumber>
    </recommendedName>
</protein>
<dbReference type="AlphaFoldDB" id="A0AA38TLS1"/>
<dbReference type="InterPro" id="IPR002213">
    <property type="entry name" value="UDP_glucos_trans"/>
</dbReference>
<dbReference type="Proteomes" id="UP001172457">
    <property type="component" value="Chromosome 3"/>
</dbReference>
<dbReference type="PROSITE" id="PS00375">
    <property type="entry name" value="UDPGT"/>
    <property type="match status" value="1"/>
</dbReference>
<dbReference type="EMBL" id="JARYMX010000003">
    <property type="protein sequence ID" value="KAJ9559338.1"/>
    <property type="molecule type" value="Genomic_DNA"/>
</dbReference>